<dbReference type="EMBL" id="UYYF01000885">
    <property type="protein sequence ID" value="VDM99263.1"/>
    <property type="molecule type" value="Genomic_DNA"/>
</dbReference>
<dbReference type="AlphaFoldDB" id="A0A0N5CS12"/>
<evidence type="ECO:0000313" key="2">
    <source>
        <dbReference type="Proteomes" id="UP000276776"/>
    </source>
</evidence>
<reference evidence="1 2" key="2">
    <citation type="submission" date="2018-11" db="EMBL/GenBank/DDBJ databases">
        <authorList>
            <consortium name="Pathogen Informatics"/>
        </authorList>
    </citation>
    <scope>NUCLEOTIDE SEQUENCE [LARGE SCALE GENOMIC DNA]</scope>
</reference>
<gene>
    <name evidence="1" type="ORF">TCLT_LOCUS3013</name>
</gene>
<reference evidence="3" key="1">
    <citation type="submission" date="2017-02" db="UniProtKB">
        <authorList>
            <consortium name="WormBaseParasite"/>
        </authorList>
    </citation>
    <scope>IDENTIFICATION</scope>
</reference>
<name>A0A0N5CS12_THECL</name>
<evidence type="ECO:0000313" key="3">
    <source>
        <dbReference type="WBParaSite" id="TCLT_0000301201-mRNA-1"/>
    </source>
</evidence>
<evidence type="ECO:0000313" key="1">
    <source>
        <dbReference type="EMBL" id="VDM99263.1"/>
    </source>
</evidence>
<sequence length="107" mass="12573">MLQSSVLKKFAKRLKAEDTYFEQNMLHESKVYLDVKEKYLVLKQKAQGREIDRTKWTRKVIFEHLSTPLLATWFVGFQFYGRLRNHSAKMLAPDLGTLAVCSFIPFT</sequence>
<organism evidence="3">
    <name type="scientific">Thelazia callipaeda</name>
    <name type="common">Oriental eyeworm</name>
    <name type="synonym">Parasitic nematode</name>
    <dbReference type="NCBI Taxonomy" id="103827"/>
    <lineage>
        <taxon>Eukaryota</taxon>
        <taxon>Metazoa</taxon>
        <taxon>Ecdysozoa</taxon>
        <taxon>Nematoda</taxon>
        <taxon>Chromadorea</taxon>
        <taxon>Rhabditida</taxon>
        <taxon>Spirurina</taxon>
        <taxon>Spiruromorpha</taxon>
        <taxon>Thelazioidea</taxon>
        <taxon>Thelaziidae</taxon>
        <taxon>Thelazia</taxon>
    </lineage>
</organism>
<dbReference type="WBParaSite" id="TCLT_0000301201-mRNA-1">
    <property type="protein sequence ID" value="TCLT_0000301201-mRNA-1"/>
    <property type="gene ID" value="TCLT_0000301201"/>
</dbReference>
<proteinExistence type="predicted"/>
<keyword evidence="2" id="KW-1185">Reference proteome</keyword>
<protein>
    <submittedName>
        <fullName evidence="3">ABC transmembrane type-1 domain-containing protein</fullName>
    </submittedName>
</protein>
<accession>A0A0N5CS12</accession>
<dbReference type="Proteomes" id="UP000276776">
    <property type="component" value="Unassembled WGS sequence"/>
</dbReference>